<sequence>MARTLAVTAALGLLAPAAVAAVPMPPITADLPAPDAASTRVAFTERGGGLGQAAWSVGTAGSLPDSDVERLSGREGDSEYSVVYVPSAEQAVSSFVRTDESGVGDVYVQVVGTDAPVRITCDDARVSHPVVSPNGQLVAYATSVDDGPWRIAVASIGDPPCEGGMVEEVPGGDGDDLWPSWLPSLESNDLVFSSTRDDPLGDIYLANLGSKPALWRITSDPAADTQPSVGAVGNGVALAFATTRYRADGSVALVDLFAASPEELEDQGEIFDPWSPFSFAGVQGSEPAWGLTQGEWPSDAVLLITSTSLGPYGDIIDASVSYGGEGVGAQRFDFEYQGWTFGDPLVPNAESHAAWTDPPAGGSGPPEIDTVVTASMGSADSNLGDVDARTGSGRRVSTASIPDADDADPAYSPDGSWLVFSSEAVTEDGRTGSRLMLAAADGSVTYPLNYAWDPGEPVPPGTEFPGDLRVAQDINPTWSPDGTRIAFERLRHLGEEYDRQVLVADFVPGAGGPGIPVATTTPVTDTSAEWYVGEPDWSPDGRYLVGTSGMGLVLIDPETTDPANSAIPLLHYPEGCLPESCSPSTIEGRAPTWSPDGTTIAVADAYIPTNMSSAAIAAVSVPFDVRGGIALITLDPEDPTAPFIDAVPVVGFDDEGVPTASRLELSAATDPAWSSDGSEIYLAGKPAGLADDWGIYAVRPDGEGLREVAQGPGPETEPTVQPDVDLSLTMAASPNVVPVGGASELTLTVRNEGQRPVGTYRVLLEVPAELQLGEPPPGCTLDDLILTCLPTEPIGPLGVSILTLTVLGRVPGTTAEVTAVVLPGGPDRDAGNNRAATSITITGSSDQQTDLDLTLAVSPPTGYVGGQPMIARITVTNNGPAAITSATVTTGFPAGVVPTALNISSTAPDDLAPPVDLTDPATVACLTGAGSCPIGPLLIGDSVVLEASLLPVGPEGTGQLTATVALEATAAHVDVDPTNDAATAVVSVLQPEIRLLPSVARPGDAVLAYGEDFPPGQAVMLTWSQGITVNPGPYVVSAEGRLVIPLVLVSRDLLGERDVIATSPAGAFGEVRGPLLVVARSIQAPNFLFRG</sequence>
<reference evidence="5 6" key="1">
    <citation type="submission" date="2021-04" db="EMBL/GenBank/DDBJ databases">
        <title>Ruania sp. nov., isolated from sandy soil of mangrove forest.</title>
        <authorList>
            <person name="Ge X."/>
            <person name="Huang R."/>
            <person name="Liu W."/>
        </authorList>
    </citation>
    <scope>NUCLEOTIDE SEQUENCE [LARGE SCALE GENOMIC DNA]</scope>
    <source>
        <strain evidence="5 6">N2-46</strain>
    </source>
</reference>
<gene>
    <name evidence="5" type="ORF">KCQ71_12800</name>
</gene>
<feature type="chain" id="PRO_5045993993" evidence="3">
    <location>
        <begin position="21"/>
        <end position="1091"/>
    </location>
</feature>
<comment type="caution">
    <text evidence="5">The sequence shown here is derived from an EMBL/GenBank/DDBJ whole genome shotgun (WGS) entry which is preliminary data.</text>
</comment>
<organism evidence="5 6">
    <name type="scientific">Occultella gossypii</name>
    <dbReference type="NCBI Taxonomy" id="2800820"/>
    <lineage>
        <taxon>Bacteria</taxon>
        <taxon>Bacillati</taxon>
        <taxon>Actinomycetota</taxon>
        <taxon>Actinomycetes</taxon>
        <taxon>Micrococcales</taxon>
        <taxon>Ruaniaceae</taxon>
        <taxon>Occultella</taxon>
    </lineage>
</organism>
<evidence type="ECO:0000313" key="5">
    <source>
        <dbReference type="EMBL" id="MBZ2197038.1"/>
    </source>
</evidence>
<dbReference type="RefSeq" id="WP_223406436.1">
    <property type="nucleotide sequence ID" value="NZ_JAGSHT010000012.1"/>
</dbReference>
<keyword evidence="6" id="KW-1185">Reference proteome</keyword>
<protein>
    <submittedName>
        <fullName evidence="5">PD40 domain-containing protein</fullName>
    </submittedName>
</protein>
<accession>A0ABS7SAX7</accession>
<dbReference type="Pfam" id="PF07676">
    <property type="entry name" value="PD40"/>
    <property type="match status" value="4"/>
</dbReference>
<feature type="signal peptide" evidence="3">
    <location>
        <begin position="1"/>
        <end position="20"/>
    </location>
</feature>
<dbReference type="Gene3D" id="2.120.10.30">
    <property type="entry name" value="TolB, C-terminal domain"/>
    <property type="match status" value="4"/>
</dbReference>
<feature type="domain" description="DUF11" evidence="4">
    <location>
        <begin position="850"/>
        <end position="985"/>
    </location>
</feature>
<dbReference type="SUPFAM" id="SSF82171">
    <property type="entry name" value="DPP6 N-terminal domain-like"/>
    <property type="match status" value="1"/>
</dbReference>
<dbReference type="InterPro" id="IPR011659">
    <property type="entry name" value="WD40"/>
</dbReference>
<feature type="region of interest" description="Disordered" evidence="2">
    <location>
        <begin position="377"/>
        <end position="408"/>
    </location>
</feature>
<proteinExistence type="inferred from homology"/>
<evidence type="ECO:0000256" key="2">
    <source>
        <dbReference type="SAM" id="MobiDB-lite"/>
    </source>
</evidence>
<keyword evidence="3" id="KW-0732">Signal</keyword>
<comment type="similarity">
    <text evidence="1">Belongs to the TolB family.</text>
</comment>
<dbReference type="PANTHER" id="PTHR36842">
    <property type="entry name" value="PROTEIN TOLB HOMOLOG"/>
    <property type="match status" value="1"/>
</dbReference>
<dbReference type="PANTHER" id="PTHR36842:SF1">
    <property type="entry name" value="PROTEIN TOLB"/>
    <property type="match status" value="1"/>
</dbReference>
<dbReference type="Proteomes" id="UP000826651">
    <property type="component" value="Unassembled WGS sequence"/>
</dbReference>
<evidence type="ECO:0000259" key="4">
    <source>
        <dbReference type="Pfam" id="PF01345"/>
    </source>
</evidence>
<evidence type="ECO:0000256" key="3">
    <source>
        <dbReference type="SAM" id="SignalP"/>
    </source>
</evidence>
<dbReference type="EMBL" id="JAGSHT010000012">
    <property type="protein sequence ID" value="MBZ2197038.1"/>
    <property type="molecule type" value="Genomic_DNA"/>
</dbReference>
<dbReference type="InterPro" id="IPR001434">
    <property type="entry name" value="OmcB-like_DUF11"/>
</dbReference>
<name>A0ABS7SAX7_9MICO</name>
<dbReference type="Pfam" id="PF01345">
    <property type="entry name" value="DUF11"/>
    <property type="match status" value="1"/>
</dbReference>
<evidence type="ECO:0000313" key="6">
    <source>
        <dbReference type="Proteomes" id="UP000826651"/>
    </source>
</evidence>
<dbReference type="InterPro" id="IPR011042">
    <property type="entry name" value="6-blade_b-propeller_TolB-like"/>
</dbReference>
<evidence type="ECO:0000256" key="1">
    <source>
        <dbReference type="ARBA" id="ARBA00009820"/>
    </source>
</evidence>